<evidence type="ECO:0000256" key="4">
    <source>
        <dbReference type="ARBA" id="ARBA00023125"/>
    </source>
</evidence>
<dbReference type="Proteomes" id="UP000294739">
    <property type="component" value="Unassembled WGS sequence"/>
</dbReference>
<evidence type="ECO:0000313" key="8">
    <source>
        <dbReference type="EMBL" id="TDD99137.1"/>
    </source>
</evidence>
<dbReference type="CDD" id="cd06171">
    <property type="entry name" value="Sigma70_r4"/>
    <property type="match status" value="1"/>
</dbReference>
<dbReference type="InterPro" id="IPR007627">
    <property type="entry name" value="RNA_pol_sigma70_r2"/>
</dbReference>
<comment type="caution">
    <text evidence="8">The sequence shown here is derived from an EMBL/GenBank/DDBJ whole genome shotgun (WGS) entry which is preliminary data.</text>
</comment>
<dbReference type="PANTHER" id="PTHR43133">
    <property type="entry name" value="RNA POLYMERASE ECF-TYPE SIGMA FACTO"/>
    <property type="match status" value="1"/>
</dbReference>
<dbReference type="InterPro" id="IPR013249">
    <property type="entry name" value="RNA_pol_sigma70_r4_t2"/>
</dbReference>
<dbReference type="Gene3D" id="1.10.10.10">
    <property type="entry name" value="Winged helix-like DNA-binding domain superfamily/Winged helix DNA-binding domain"/>
    <property type="match status" value="1"/>
</dbReference>
<keyword evidence="4" id="KW-0238">DNA-binding</keyword>
<dbReference type="InterPro" id="IPR036388">
    <property type="entry name" value="WH-like_DNA-bd_sf"/>
</dbReference>
<dbReference type="InterPro" id="IPR014325">
    <property type="entry name" value="RNA_pol_sigma-E_actinobac"/>
</dbReference>
<dbReference type="GO" id="GO:0006352">
    <property type="term" value="P:DNA-templated transcription initiation"/>
    <property type="evidence" value="ECO:0007669"/>
    <property type="project" value="InterPro"/>
</dbReference>
<evidence type="ECO:0000256" key="2">
    <source>
        <dbReference type="ARBA" id="ARBA00023015"/>
    </source>
</evidence>
<keyword evidence="9" id="KW-1185">Reference proteome</keyword>
<dbReference type="EMBL" id="SMKZ01000059">
    <property type="protein sequence ID" value="TDD99137.1"/>
    <property type="molecule type" value="Genomic_DNA"/>
</dbReference>
<evidence type="ECO:0000256" key="3">
    <source>
        <dbReference type="ARBA" id="ARBA00023082"/>
    </source>
</evidence>
<dbReference type="Pfam" id="PF04542">
    <property type="entry name" value="Sigma70_r2"/>
    <property type="match status" value="1"/>
</dbReference>
<dbReference type="InterPro" id="IPR013325">
    <property type="entry name" value="RNA_pol_sigma_r2"/>
</dbReference>
<sequence>MLAIDEASYREFVTVRRRALLRTAYLLTGDWHAAEDVVQETLAKLYVSWRRVRRREEAIGYARRTLLTTYIDSTRRPWRREHTVDALPDLVGAGDPADLGAPDTRHRLMAALARVPARQRAVVVLRFWEDLSVEQVAELLSCSSGNVKSQTARGLERLRELLGADDLMALRDAV</sequence>
<feature type="domain" description="RNA polymerase sigma-70 region 2" evidence="6">
    <location>
        <begin position="17"/>
        <end position="79"/>
    </location>
</feature>
<dbReference type="Pfam" id="PF08281">
    <property type="entry name" value="Sigma70_r4_2"/>
    <property type="match status" value="1"/>
</dbReference>
<dbReference type="GO" id="GO:0016987">
    <property type="term" value="F:sigma factor activity"/>
    <property type="evidence" value="ECO:0007669"/>
    <property type="project" value="UniProtKB-KW"/>
</dbReference>
<protein>
    <submittedName>
        <fullName evidence="8">SigE family RNA polymerase sigma factor</fullName>
    </submittedName>
</protein>
<feature type="domain" description="RNA polymerase sigma factor 70 region 4 type 2" evidence="7">
    <location>
        <begin position="106"/>
        <end position="158"/>
    </location>
</feature>
<reference evidence="8 9" key="1">
    <citation type="submission" date="2019-03" db="EMBL/GenBank/DDBJ databases">
        <title>Draft genome sequences of novel Actinobacteria.</title>
        <authorList>
            <person name="Sahin N."/>
            <person name="Ay H."/>
            <person name="Saygin H."/>
        </authorList>
    </citation>
    <scope>NUCLEOTIDE SEQUENCE [LARGE SCALE GENOMIC DNA]</scope>
    <source>
        <strain evidence="8 9">5K138</strain>
    </source>
</reference>
<keyword evidence="3" id="KW-0731">Sigma factor</keyword>
<evidence type="ECO:0000259" key="7">
    <source>
        <dbReference type="Pfam" id="PF08281"/>
    </source>
</evidence>
<evidence type="ECO:0000313" key="9">
    <source>
        <dbReference type="Proteomes" id="UP000294739"/>
    </source>
</evidence>
<accession>A0A4V2Z004</accession>
<evidence type="ECO:0000256" key="5">
    <source>
        <dbReference type="ARBA" id="ARBA00023163"/>
    </source>
</evidence>
<dbReference type="InterPro" id="IPR014284">
    <property type="entry name" value="RNA_pol_sigma-70_dom"/>
</dbReference>
<dbReference type="OrthoDB" id="2046835at2"/>
<comment type="similarity">
    <text evidence="1">Belongs to the sigma-70 factor family. ECF subfamily.</text>
</comment>
<dbReference type="InterPro" id="IPR039425">
    <property type="entry name" value="RNA_pol_sigma-70-like"/>
</dbReference>
<proteinExistence type="inferred from homology"/>
<dbReference type="AlphaFoldDB" id="A0A4V2Z004"/>
<dbReference type="SUPFAM" id="SSF88659">
    <property type="entry name" value="Sigma3 and sigma4 domains of RNA polymerase sigma factors"/>
    <property type="match status" value="1"/>
</dbReference>
<dbReference type="InParanoid" id="A0A4V2Z004"/>
<dbReference type="Gene3D" id="1.10.1740.10">
    <property type="match status" value="1"/>
</dbReference>
<dbReference type="GO" id="GO:0003677">
    <property type="term" value="F:DNA binding"/>
    <property type="evidence" value="ECO:0007669"/>
    <property type="project" value="UniProtKB-KW"/>
</dbReference>
<evidence type="ECO:0000259" key="6">
    <source>
        <dbReference type="Pfam" id="PF04542"/>
    </source>
</evidence>
<evidence type="ECO:0000256" key="1">
    <source>
        <dbReference type="ARBA" id="ARBA00010641"/>
    </source>
</evidence>
<dbReference type="NCBIfam" id="TIGR02937">
    <property type="entry name" value="sigma70-ECF"/>
    <property type="match status" value="1"/>
</dbReference>
<keyword evidence="5" id="KW-0804">Transcription</keyword>
<dbReference type="SUPFAM" id="SSF88946">
    <property type="entry name" value="Sigma2 domain of RNA polymerase sigma factors"/>
    <property type="match status" value="1"/>
</dbReference>
<dbReference type="RefSeq" id="WP_131900602.1">
    <property type="nucleotide sequence ID" value="NZ_SMKZ01000059.1"/>
</dbReference>
<gene>
    <name evidence="8" type="ORF">E1269_27395</name>
</gene>
<dbReference type="NCBIfam" id="TIGR02983">
    <property type="entry name" value="SigE-fam_strep"/>
    <property type="match status" value="1"/>
</dbReference>
<dbReference type="InterPro" id="IPR013324">
    <property type="entry name" value="RNA_pol_sigma_r3/r4-like"/>
</dbReference>
<dbReference type="PANTHER" id="PTHR43133:SF50">
    <property type="entry name" value="ECF RNA POLYMERASE SIGMA FACTOR SIGM"/>
    <property type="match status" value="1"/>
</dbReference>
<organism evidence="8 9">
    <name type="scientific">Jiangella asiatica</name>
    <dbReference type="NCBI Taxonomy" id="2530372"/>
    <lineage>
        <taxon>Bacteria</taxon>
        <taxon>Bacillati</taxon>
        <taxon>Actinomycetota</taxon>
        <taxon>Actinomycetes</taxon>
        <taxon>Jiangellales</taxon>
        <taxon>Jiangellaceae</taxon>
        <taxon>Jiangella</taxon>
    </lineage>
</organism>
<keyword evidence="2" id="KW-0805">Transcription regulation</keyword>
<name>A0A4V2Z004_9ACTN</name>